<feature type="compositionally biased region" description="Pro residues" evidence="1">
    <location>
        <begin position="179"/>
        <end position="188"/>
    </location>
</feature>
<dbReference type="eggNOG" id="ENOG502RQYV">
    <property type="taxonomic scope" value="Eukaryota"/>
</dbReference>
<reference evidence="2" key="2">
    <citation type="submission" date="2010-07" db="EMBL/GenBank/DDBJ databases">
        <authorList>
            <consortium name="The Broad Institute Genome Sequencing Platform"/>
            <consortium name="Broad Institute Genome Sequencing Center for Infectious Disease"/>
            <person name="Ma L.-J."/>
            <person name="Dead R."/>
            <person name="Young S."/>
            <person name="Zeng Q."/>
            <person name="Koehrsen M."/>
            <person name="Alvarado L."/>
            <person name="Berlin A."/>
            <person name="Chapman S.B."/>
            <person name="Chen Z."/>
            <person name="Freedman E."/>
            <person name="Gellesch M."/>
            <person name="Goldberg J."/>
            <person name="Griggs A."/>
            <person name="Gujja S."/>
            <person name="Heilman E.R."/>
            <person name="Heiman D."/>
            <person name="Hepburn T."/>
            <person name="Howarth C."/>
            <person name="Jen D."/>
            <person name="Larson L."/>
            <person name="Mehta T."/>
            <person name="Neiman D."/>
            <person name="Pearson M."/>
            <person name="Roberts A."/>
            <person name="Saif S."/>
            <person name="Shea T."/>
            <person name="Shenoy N."/>
            <person name="Sisk P."/>
            <person name="Stolte C."/>
            <person name="Sykes S."/>
            <person name="Walk T."/>
            <person name="White J."/>
            <person name="Yandava C."/>
            <person name="Haas B."/>
            <person name="Nusbaum C."/>
            <person name="Birren B."/>
        </authorList>
    </citation>
    <scope>NUCLEOTIDE SEQUENCE</scope>
    <source>
        <strain evidence="2">R3-111a-1</strain>
    </source>
</reference>
<reference evidence="2" key="3">
    <citation type="submission" date="2010-09" db="EMBL/GenBank/DDBJ databases">
        <title>Annotation of Gaeumannomyces graminis var. tritici R3-111a-1.</title>
        <authorList>
            <consortium name="The Broad Institute Genome Sequencing Platform"/>
            <person name="Ma L.-J."/>
            <person name="Dead R."/>
            <person name="Young S.K."/>
            <person name="Zeng Q."/>
            <person name="Gargeya S."/>
            <person name="Fitzgerald M."/>
            <person name="Haas B."/>
            <person name="Abouelleil A."/>
            <person name="Alvarado L."/>
            <person name="Arachchi H.M."/>
            <person name="Berlin A."/>
            <person name="Brown A."/>
            <person name="Chapman S.B."/>
            <person name="Chen Z."/>
            <person name="Dunbar C."/>
            <person name="Freedman E."/>
            <person name="Gearin G."/>
            <person name="Gellesch M."/>
            <person name="Goldberg J."/>
            <person name="Griggs A."/>
            <person name="Gujja S."/>
            <person name="Heiman D."/>
            <person name="Howarth C."/>
            <person name="Larson L."/>
            <person name="Lui A."/>
            <person name="MacDonald P.J.P."/>
            <person name="Mehta T."/>
            <person name="Montmayeur A."/>
            <person name="Murphy C."/>
            <person name="Neiman D."/>
            <person name="Pearson M."/>
            <person name="Priest M."/>
            <person name="Roberts A."/>
            <person name="Saif S."/>
            <person name="Shea T."/>
            <person name="Shenoy N."/>
            <person name="Sisk P."/>
            <person name="Stolte C."/>
            <person name="Sykes S."/>
            <person name="Yandava C."/>
            <person name="Wortman J."/>
            <person name="Nusbaum C."/>
            <person name="Birren B."/>
        </authorList>
    </citation>
    <scope>NUCLEOTIDE SEQUENCE</scope>
    <source>
        <strain evidence="2">R3-111a-1</strain>
    </source>
</reference>
<dbReference type="EnsemblFungi" id="EJT76124">
    <property type="protein sequence ID" value="EJT76124"/>
    <property type="gene ID" value="GGTG_06048"/>
</dbReference>
<dbReference type="GeneID" id="20346506"/>
<evidence type="ECO:0000313" key="2">
    <source>
        <dbReference type="EMBL" id="EJT76124.1"/>
    </source>
</evidence>
<feature type="compositionally biased region" description="Basic and acidic residues" evidence="1">
    <location>
        <begin position="201"/>
        <end position="210"/>
    </location>
</feature>
<evidence type="ECO:0000313" key="3">
    <source>
        <dbReference type="EnsemblFungi" id="EJT76124"/>
    </source>
</evidence>
<dbReference type="STRING" id="644352.J3NXP2"/>
<reference evidence="4" key="1">
    <citation type="submission" date="2010-07" db="EMBL/GenBank/DDBJ databases">
        <title>The genome sequence of Gaeumannomyces graminis var. tritici strain R3-111a-1.</title>
        <authorList>
            <consortium name="The Broad Institute Genome Sequencing Platform"/>
            <person name="Ma L.-J."/>
            <person name="Dead R."/>
            <person name="Young S."/>
            <person name="Zeng Q."/>
            <person name="Koehrsen M."/>
            <person name="Alvarado L."/>
            <person name="Berlin A."/>
            <person name="Chapman S.B."/>
            <person name="Chen Z."/>
            <person name="Freedman E."/>
            <person name="Gellesch M."/>
            <person name="Goldberg J."/>
            <person name="Griggs A."/>
            <person name="Gujja S."/>
            <person name="Heilman E.R."/>
            <person name="Heiman D."/>
            <person name="Hepburn T."/>
            <person name="Howarth C."/>
            <person name="Jen D."/>
            <person name="Larson L."/>
            <person name="Mehta T."/>
            <person name="Neiman D."/>
            <person name="Pearson M."/>
            <person name="Roberts A."/>
            <person name="Saif S."/>
            <person name="Shea T."/>
            <person name="Shenoy N."/>
            <person name="Sisk P."/>
            <person name="Stolte C."/>
            <person name="Sykes S."/>
            <person name="Walk T."/>
            <person name="White J."/>
            <person name="Yandava C."/>
            <person name="Haas B."/>
            <person name="Nusbaum C."/>
            <person name="Birren B."/>
        </authorList>
    </citation>
    <scope>NUCLEOTIDE SEQUENCE [LARGE SCALE GENOMIC DNA]</scope>
    <source>
        <strain evidence="4">R3-111a-1</strain>
    </source>
</reference>
<dbReference type="AlphaFoldDB" id="J3NXP2"/>
<name>J3NXP2_GAET3</name>
<reference evidence="3" key="4">
    <citation type="journal article" date="2015" name="G3 (Bethesda)">
        <title>Genome sequences of three phytopathogenic species of the Magnaporthaceae family of fungi.</title>
        <authorList>
            <person name="Okagaki L.H."/>
            <person name="Nunes C.C."/>
            <person name="Sailsbery J."/>
            <person name="Clay B."/>
            <person name="Brown D."/>
            <person name="John T."/>
            <person name="Oh Y."/>
            <person name="Young N."/>
            <person name="Fitzgerald M."/>
            <person name="Haas B.J."/>
            <person name="Zeng Q."/>
            <person name="Young S."/>
            <person name="Adiconis X."/>
            <person name="Fan L."/>
            <person name="Levin J.Z."/>
            <person name="Mitchell T.K."/>
            <person name="Okubara P.A."/>
            <person name="Farman M.L."/>
            <person name="Kohn L.M."/>
            <person name="Birren B."/>
            <person name="Ma L.-J."/>
            <person name="Dean R.A."/>
        </authorList>
    </citation>
    <scope>NUCLEOTIDE SEQUENCE</scope>
    <source>
        <strain evidence="3">R3-111a-1</strain>
    </source>
</reference>
<proteinExistence type="predicted"/>
<gene>
    <name evidence="3" type="primary">20346506</name>
    <name evidence="2" type="ORF">GGTG_06048</name>
</gene>
<dbReference type="OrthoDB" id="273010at2759"/>
<protein>
    <submittedName>
        <fullName evidence="2 3">Uncharacterized protein</fullName>
    </submittedName>
</protein>
<dbReference type="EMBL" id="GL385397">
    <property type="protein sequence ID" value="EJT76124.1"/>
    <property type="molecule type" value="Genomic_DNA"/>
</dbReference>
<evidence type="ECO:0000313" key="4">
    <source>
        <dbReference type="Proteomes" id="UP000006039"/>
    </source>
</evidence>
<dbReference type="RefSeq" id="XP_009222124.1">
    <property type="nucleotide sequence ID" value="XM_009223860.1"/>
</dbReference>
<feature type="region of interest" description="Disordered" evidence="1">
    <location>
        <begin position="1"/>
        <end position="65"/>
    </location>
</feature>
<dbReference type="VEuPathDB" id="FungiDB:GGTG_06048"/>
<feature type="compositionally biased region" description="Basic and acidic residues" evidence="1">
    <location>
        <begin position="90"/>
        <end position="117"/>
    </location>
</feature>
<reference evidence="3" key="5">
    <citation type="submission" date="2018-04" db="UniProtKB">
        <authorList>
            <consortium name="EnsemblFungi"/>
        </authorList>
    </citation>
    <scope>IDENTIFICATION</scope>
    <source>
        <strain evidence="3">R3-111a-1</strain>
    </source>
</reference>
<dbReference type="HOGENOM" id="CLU_953293_0_0_1"/>
<feature type="region of interest" description="Disordered" evidence="1">
    <location>
        <begin position="90"/>
        <end position="210"/>
    </location>
</feature>
<evidence type="ECO:0000256" key="1">
    <source>
        <dbReference type="SAM" id="MobiDB-lite"/>
    </source>
</evidence>
<accession>J3NXP2</accession>
<sequence length="292" mass="32696">MPDADRTVDVNKPLPKPPGEAGPPAAGAPQDHGEPRASHTAARSNQPRTDHHRSRGAPAPPELPNAWKYAIVTDSSLEKALDGVISKLRELDDANRLVCEREKEKKQDIRNISDIKKPLPLRTSRTGDSASPQVPPPLPPKEDTYSAAGTRPATGPRQERRWRNEEEEGSEWEDQADELPPPPPPPPPRKQRNNEQTSAVDPRDRDISDRDVLKGLRLALAAACDEDYDAWIRGRTGLRLRRFMADLQSFEDMEREAAALDAAARADQPARRRRAEQRRQEAARWSRRMSNG</sequence>
<feature type="compositionally biased region" description="Acidic residues" evidence="1">
    <location>
        <begin position="165"/>
        <end position="177"/>
    </location>
</feature>
<keyword evidence="4" id="KW-1185">Reference proteome</keyword>
<dbReference type="Proteomes" id="UP000006039">
    <property type="component" value="Unassembled WGS sequence"/>
</dbReference>
<organism evidence="2">
    <name type="scientific">Gaeumannomyces tritici (strain R3-111a-1)</name>
    <name type="common">Wheat and barley take-all root rot fungus</name>
    <name type="synonym">Gaeumannomyces graminis var. tritici</name>
    <dbReference type="NCBI Taxonomy" id="644352"/>
    <lineage>
        <taxon>Eukaryota</taxon>
        <taxon>Fungi</taxon>
        <taxon>Dikarya</taxon>
        <taxon>Ascomycota</taxon>
        <taxon>Pezizomycotina</taxon>
        <taxon>Sordariomycetes</taxon>
        <taxon>Sordariomycetidae</taxon>
        <taxon>Magnaporthales</taxon>
        <taxon>Magnaporthaceae</taxon>
        <taxon>Gaeumannomyces</taxon>
    </lineage>
</organism>
<feature type="region of interest" description="Disordered" evidence="1">
    <location>
        <begin position="263"/>
        <end position="292"/>
    </location>
</feature>